<dbReference type="EMBL" id="JACMSE010000002">
    <property type="protein sequence ID" value="MBC2888551.1"/>
    <property type="molecule type" value="Genomic_DNA"/>
</dbReference>
<evidence type="ECO:0000313" key="4">
    <source>
        <dbReference type="Proteomes" id="UP000587396"/>
    </source>
</evidence>
<dbReference type="Gene3D" id="3.90.780.10">
    <property type="entry name" value="5'-Nucleotidase, C-terminal domain"/>
    <property type="match status" value="1"/>
</dbReference>
<dbReference type="RefSeq" id="WP_185904516.1">
    <property type="nucleotide sequence ID" value="NZ_JACMSE010000002.1"/>
</dbReference>
<proteinExistence type="predicted"/>
<dbReference type="InterPro" id="IPR036907">
    <property type="entry name" value="5'-Nucleotdase_C_sf"/>
</dbReference>
<organism evidence="3 4">
    <name type="scientific">Gordonibacter massiliensis</name>
    <name type="common">ex Traore et al. 2017</name>
    <dbReference type="NCBI Taxonomy" id="1841863"/>
    <lineage>
        <taxon>Bacteria</taxon>
        <taxon>Bacillati</taxon>
        <taxon>Actinomycetota</taxon>
        <taxon>Coriobacteriia</taxon>
        <taxon>Eggerthellales</taxon>
        <taxon>Eggerthellaceae</taxon>
        <taxon>Gordonibacter</taxon>
    </lineage>
</organism>
<protein>
    <submittedName>
        <fullName evidence="3">Extracellular solute-binding protein</fullName>
    </submittedName>
</protein>
<dbReference type="InterPro" id="IPR008334">
    <property type="entry name" value="5'-Nucleotdase_C"/>
</dbReference>
<keyword evidence="1" id="KW-0732">Signal</keyword>
<dbReference type="Pfam" id="PF02872">
    <property type="entry name" value="5_nucleotid_C"/>
    <property type="match status" value="1"/>
</dbReference>
<sequence length="669" mass="70868">MKATCPRFRRRLAGAIAAVTLTLVAAMAGCASASDDAAPESDGKTVVSLLYAGGLDNVRELVESTYDDIEIDFQASTRTEFTSTTERQLLNGQGNDILFANQPSGIVAEHAADLSAYDFSTRYQASIMSSIKSDGRALFLPLPSNYRGVVVNATLLEQAGVVDRPQTVQELLDALRAAQEQGLGTAESGAVIGIDQSDASNLGHLLAGAAVPGFLGTVEGESWFLSFQEGEAGFGGEWLPTLGLFSALVDEGLLDVSRIDGTRNVVRQDDLVARMAAGELAAAFGTLELLNEIEAASQGYDFDLLPYPGDEAGERGWVATYPLSYMALNKELEEPGNEARLDASLRVLELLSTPEGQRALMRDTRTAGSYLNNFESAAVGGTGVGQALGDGYLYFDRFDADVAAQMGARMLDVMKGSATAEEALAELNRFCEEGPQSAAESHVLVGSVAEDVLLSDYDVRRRETALGNLVADAVAEASGAPIALVNSGGIRESLYKGDVYSDDIARVAPIANEIVVVEVSGRTLLDTLRNSVSALYYKGFPMGRFLQVSGLQMEVRVDASAEQADVPARAEVVSVRLADGSVVEEDGRYTVAVNAYLCGSAGYADGAGDGYTMLNLYSPETAPLAEDVELVDETGMTYADALGAYFERHRDVNVSPSVEGRIVMEGAPS</sequence>
<evidence type="ECO:0000313" key="3">
    <source>
        <dbReference type="EMBL" id="MBC2888551.1"/>
    </source>
</evidence>
<feature type="signal peptide" evidence="1">
    <location>
        <begin position="1"/>
        <end position="33"/>
    </location>
</feature>
<evidence type="ECO:0000259" key="2">
    <source>
        <dbReference type="Pfam" id="PF02872"/>
    </source>
</evidence>
<keyword evidence="4" id="KW-1185">Reference proteome</keyword>
<dbReference type="Gene3D" id="3.40.190.10">
    <property type="entry name" value="Periplasmic binding protein-like II"/>
    <property type="match status" value="2"/>
</dbReference>
<dbReference type="InterPro" id="IPR006179">
    <property type="entry name" value="5_nucleotidase/apyrase"/>
</dbReference>
<dbReference type="PANTHER" id="PTHR11575">
    <property type="entry name" value="5'-NUCLEOTIDASE-RELATED"/>
    <property type="match status" value="1"/>
</dbReference>
<comment type="caution">
    <text evidence="3">The sequence shown here is derived from an EMBL/GenBank/DDBJ whole genome shotgun (WGS) entry which is preliminary data.</text>
</comment>
<dbReference type="AlphaFoldDB" id="A0A842JDJ0"/>
<evidence type="ECO:0000256" key="1">
    <source>
        <dbReference type="SAM" id="SignalP"/>
    </source>
</evidence>
<dbReference type="Proteomes" id="UP000587396">
    <property type="component" value="Unassembled WGS sequence"/>
</dbReference>
<dbReference type="GO" id="GO:0009166">
    <property type="term" value="P:nucleotide catabolic process"/>
    <property type="evidence" value="ECO:0007669"/>
    <property type="project" value="InterPro"/>
</dbReference>
<dbReference type="PANTHER" id="PTHR11575:SF24">
    <property type="entry name" value="5'-NUCLEOTIDASE"/>
    <property type="match status" value="1"/>
</dbReference>
<feature type="domain" description="5'-Nucleotidase C-terminal" evidence="2">
    <location>
        <begin position="455"/>
        <end position="602"/>
    </location>
</feature>
<reference evidence="3 4" key="1">
    <citation type="submission" date="2020-08" db="EMBL/GenBank/DDBJ databases">
        <authorList>
            <person name="Liu C."/>
            <person name="Sun Q."/>
        </authorList>
    </citation>
    <scope>NUCLEOTIDE SEQUENCE [LARGE SCALE GENOMIC DNA]</scope>
    <source>
        <strain evidence="3 4">N22</strain>
    </source>
</reference>
<dbReference type="PROSITE" id="PS51257">
    <property type="entry name" value="PROKAR_LIPOPROTEIN"/>
    <property type="match status" value="1"/>
</dbReference>
<gene>
    <name evidence="3" type="ORF">H7313_04190</name>
</gene>
<name>A0A842JDJ0_9ACTN</name>
<accession>A0A842JDJ0</accession>
<dbReference type="SUPFAM" id="SSF53850">
    <property type="entry name" value="Periplasmic binding protein-like II"/>
    <property type="match status" value="1"/>
</dbReference>
<feature type="chain" id="PRO_5032675269" evidence="1">
    <location>
        <begin position="34"/>
        <end position="669"/>
    </location>
</feature>
<dbReference type="GO" id="GO:0016787">
    <property type="term" value="F:hydrolase activity"/>
    <property type="evidence" value="ECO:0007669"/>
    <property type="project" value="InterPro"/>
</dbReference>
<dbReference type="SUPFAM" id="SSF55816">
    <property type="entry name" value="5'-nucleotidase (syn. UDP-sugar hydrolase), C-terminal domain"/>
    <property type="match status" value="1"/>
</dbReference>